<dbReference type="OMA" id="MVCEQSD"/>
<dbReference type="Pfam" id="PF00883">
    <property type="entry name" value="Peptidase_M17"/>
    <property type="match status" value="1"/>
</dbReference>
<evidence type="ECO:0000259" key="6">
    <source>
        <dbReference type="Pfam" id="PF18295"/>
    </source>
</evidence>
<dbReference type="Gene3D" id="3.40.630.10">
    <property type="entry name" value="Zn peptidases"/>
    <property type="match status" value="1"/>
</dbReference>
<feature type="domain" description="Cytosol aminopeptidase" evidence="5">
    <location>
        <begin position="201"/>
        <end position="510"/>
    </location>
</feature>
<dbReference type="Proteomes" id="UP000030745">
    <property type="component" value="Unassembled WGS sequence"/>
</dbReference>
<evidence type="ECO:0000256" key="3">
    <source>
        <dbReference type="ARBA" id="ARBA00022670"/>
    </source>
</evidence>
<dbReference type="GO" id="GO:0030145">
    <property type="term" value="F:manganese ion binding"/>
    <property type="evidence" value="ECO:0007669"/>
    <property type="project" value="InterPro"/>
</dbReference>
<keyword evidence="2" id="KW-0031">Aminopeptidase</keyword>
<proteinExistence type="inferred from homology"/>
<evidence type="ECO:0008006" key="9">
    <source>
        <dbReference type="Google" id="ProtNLM"/>
    </source>
</evidence>
<dbReference type="GeneID" id="24125209"/>
<sequence length="524" mass="55666">MVRYLANVGRIARATALPKVVLIGTKETNGLDLGSRILAQLKREHRPLDPLARRLLAHTIDELRPTADAPVSAHVYLPLGDDDDIVSCTVATLPTAISRHNAFARPHAIASVVKAHLADAGRTLVGVDLPSHTHLQPWKTAGFAVARAIPTYKHTSTTRVGVITDGVATSIRADDVDVVFSHDLSANDVAFLNATADGIHLAQRLVDAPPNELTTETFVEEARAVAHRHGAEFTLIQGTELRDRGFGGLYNVGKASLHPPALAVLSYYPTDASRTERSIALVGKGLVYDTGGLDLKVGGHMAGMKADMGGAAGLLGAFDAAVLSGNVRTRPLHCVLCIAENAIGPNATRPDEVHTFYSGKTVEVNDTDAEGRLVLADGVAYAVQHLNPALLLDMATLTGAQGVATGSHMGALYTNTDDLEAMAVAAGKASGDLVHPVPYVPEFFRPEYKSQVADMKNYMSNPRNAGVSCGGQFIANHMADFVDGDGQWMHIDMASPVEHSDKRATGYGVGFVQSLLEQLHCKTL</sequence>
<dbReference type="CDD" id="cd00433">
    <property type="entry name" value="Peptidase_M17"/>
    <property type="match status" value="1"/>
</dbReference>
<gene>
    <name evidence="7" type="ORF">SPRG_02666</name>
</gene>
<keyword evidence="8" id="KW-1185">Reference proteome</keyword>
<reference evidence="7 8" key="1">
    <citation type="journal article" date="2013" name="PLoS Genet.">
        <title>Distinctive expansion of potential virulence genes in the genome of the oomycete fish pathogen Saprolegnia parasitica.</title>
        <authorList>
            <person name="Jiang R.H."/>
            <person name="de Bruijn I."/>
            <person name="Haas B.J."/>
            <person name="Belmonte R."/>
            <person name="Lobach L."/>
            <person name="Christie J."/>
            <person name="van den Ackerveken G."/>
            <person name="Bottin A."/>
            <person name="Bulone V."/>
            <person name="Diaz-Moreno S.M."/>
            <person name="Dumas B."/>
            <person name="Fan L."/>
            <person name="Gaulin E."/>
            <person name="Govers F."/>
            <person name="Grenville-Briggs L.J."/>
            <person name="Horner N.R."/>
            <person name="Levin J.Z."/>
            <person name="Mammella M."/>
            <person name="Meijer H.J."/>
            <person name="Morris P."/>
            <person name="Nusbaum C."/>
            <person name="Oome S."/>
            <person name="Phillips A.J."/>
            <person name="van Rooyen D."/>
            <person name="Rzeszutek E."/>
            <person name="Saraiva M."/>
            <person name="Secombes C.J."/>
            <person name="Seidl M.F."/>
            <person name="Snel B."/>
            <person name="Stassen J.H."/>
            <person name="Sykes S."/>
            <person name="Tripathy S."/>
            <person name="van den Berg H."/>
            <person name="Vega-Arreguin J.C."/>
            <person name="Wawra S."/>
            <person name="Young S.K."/>
            <person name="Zeng Q."/>
            <person name="Dieguez-Uribeondo J."/>
            <person name="Russ C."/>
            <person name="Tyler B.M."/>
            <person name="van West P."/>
        </authorList>
    </citation>
    <scope>NUCLEOTIDE SEQUENCE [LARGE SCALE GENOMIC DNA]</scope>
    <source>
        <strain evidence="7 8">CBS 223.65</strain>
    </source>
</reference>
<dbReference type="InterPro" id="IPR011356">
    <property type="entry name" value="Leucine_aapep/pepB"/>
</dbReference>
<dbReference type="Gene3D" id="3.40.50.10590">
    <property type="entry name" value="Zn-dependent exopeptidases"/>
    <property type="match status" value="1"/>
</dbReference>
<dbReference type="EMBL" id="KK583194">
    <property type="protein sequence ID" value="KDO32975.1"/>
    <property type="molecule type" value="Genomic_DNA"/>
</dbReference>
<dbReference type="Pfam" id="PF18295">
    <property type="entry name" value="Pdase_M17_N2"/>
    <property type="match status" value="1"/>
</dbReference>
<evidence type="ECO:0000259" key="5">
    <source>
        <dbReference type="Pfam" id="PF00883"/>
    </source>
</evidence>
<dbReference type="VEuPathDB" id="FungiDB:SPRG_02666"/>
<evidence type="ECO:0000256" key="2">
    <source>
        <dbReference type="ARBA" id="ARBA00022438"/>
    </source>
</evidence>
<organism evidence="7 8">
    <name type="scientific">Saprolegnia parasitica (strain CBS 223.65)</name>
    <dbReference type="NCBI Taxonomy" id="695850"/>
    <lineage>
        <taxon>Eukaryota</taxon>
        <taxon>Sar</taxon>
        <taxon>Stramenopiles</taxon>
        <taxon>Oomycota</taxon>
        <taxon>Saprolegniomycetes</taxon>
        <taxon>Saprolegniales</taxon>
        <taxon>Saprolegniaceae</taxon>
        <taxon>Saprolegnia</taxon>
    </lineage>
</organism>
<dbReference type="GO" id="GO:0005737">
    <property type="term" value="C:cytoplasm"/>
    <property type="evidence" value="ECO:0007669"/>
    <property type="project" value="InterPro"/>
</dbReference>
<feature type="domain" description="Probable aminopeptidase NPEPL1 N-terminal" evidence="6">
    <location>
        <begin position="19"/>
        <end position="154"/>
    </location>
</feature>
<dbReference type="STRING" id="695850.A0A067CUM7"/>
<keyword evidence="4" id="KW-0378">Hydrolase</keyword>
<dbReference type="AlphaFoldDB" id="A0A067CUM7"/>
<name>A0A067CUM7_SAPPC</name>
<dbReference type="GO" id="GO:0070006">
    <property type="term" value="F:metalloaminopeptidase activity"/>
    <property type="evidence" value="ECO:0007669"/>
    <property type="project" value="InterPro"/>
</dbReference>
<evidence type="ECO:0000256" key="4">
    <source>
        <dbReference type="ARBA" id="ARBA00022801"/>
    </source>
</evidence>
<protein>
    <recommendedName>
        <fullName evidence="9">Cytosol aminopeptidase domain-containing protein</fullName>
    </recommendedName>
</protein>
<keyword evidence="3" id="KW-0645">Protease</keyword>
<dbReference type="PANTHER" id="PTHR11963">
    <property type="entry name" value="LEUCINE AMINOPEPTIDASE-RELATED"/>
    <property type="match status" value="1"/>
</dbReference>
<dbReference type="InterPro" id="IPR000819">
    <property type="entry name" value="Peptidase_M17_C"/>
</dbReference>
<evidence type="ECO:0000313" key="8">
    <source>
        <dbReference type="Proteomes" id="UP000030745"/>
    </source>
</evidence>
<comment type="similarity">
    <text evidence="1">Belongs to the peptidase M17 family.</text>
</comment>
<dbReference type="OrthoDB" id="412814at2759"/>
<dbReference type="RefSeq" id="XP_012196620.1">
    <property type="nucleotide sequence ID" value="XM_012341230.1"/>
</dbReference>
<dbReference type="SUPFAM" id="SSF53187">
    <property type="entry name" value="Zn-dependent exopeptidases"/>
    <property type="match status" value="1"/>
</dbReference>
<dbReference type="GO" id="GO:0006508">
    <property type="term" value="P:proteolysis"/>
    <property type="evidence" value="ECO:0007669"/>
    <property type="project" value="UniProtKB-KW"/>
</dbReference>
<evidence type="ECO:0000256" key="1">
    <source>
        <dbReference type="ARBA" id="ARBA00009528"/>
    </source>
</evidence>
<dbReference type="KEGG" id="spar:SPRG_02666"/>
<accession>A0A067CUM7</accession>
<dbReference type="PANTHER" id="PTHR11963:SF48">
    <property type="entry name" value="DIPEPTIDASE B, ISOFORM A"/>
    <property type="match status" value="1"/>
</dbReference>
<evidence type="ECO:0000313" key="7">
    <source>
        <dbReference type="EMBL" id="KDO32975.1"/>
    </source>
</evidence>
<dbReference type="PRINTS" id="PR00481">
    <property type="entry name" value="LAMNOPPTDASE"/>
</dbReference>
<dbReference type="InterPro" id="IPR041417">
    <property type="entry name" value="NPEPL1_N"/>
</dbReference>